<dbReference type="InterPro" id="IPR036366">
    <property type="entry name" value="PGBDSf"/>
</dbReference>
<dbReference type="InterPro" id="IPR036365">
    <property type="entry name" value="PGBD-like_sf"/>
</dbReference>
<sequence length="324" mass="34575">MKKASFAISVSLVMALGVGAPAEAAEPTFAEKAEKAAKAVDPSLRQSEKDSRRSRSVLDPDQELKEESVTFRANGKVVAVTRAVGAVAPVNGETVVGRSKQRKAVKRARVGTRKVLIYTTGESGPGLTVATWSERTGVNYQIASRGPLSRSELIALVKALPADDTRPSRKARRAIKAAPRAVPRSEPARRSTSNLFVDGAGTPTDDFGNEANLCSGCSYSTGNYVWLWQRILMADAYLQGSLDCSFGSLTAAGTKNWQKSLGLTADGIVGAGTRNAADDFLIDIGGTTVRYVGVSQNILFDRLTSGYAYYYGSKKVTYNTTTLC</sequence>
<reference evidence="4 5" key="1">
    <citation type="journal article" date="2019" name="Int. J. Syst. Evol. Microbiol.">
        <title>The Global Catalogue of Microorganisms (GCM) 10K type strain sequencing project: providing services to taxonomists for standard genome sequencing and annotation.</title>
        <authorList>
            <consortium name="The Broad Institute Genomics Platform"/>
            <consortium name="The Broad Institute Genome Sequencing Center for Infectious Disease"/>
            <person name="Wu L."/>
            <person name="Ma J."/>
        </authorList>
    </citation>
    <scope>NUCLEOTIDE SEQUENCE [LARGE SCALE GENOMIC DNA]</scope>
    <source>
        <strain evidence="4 5">JCM 10696</strain>
    </source>
</reference>
<dbReference type="InterPro" id="IPR002477">
    <property type="entry name" value="Peptidoglycan-bd-like"/>
</dbReference>
<evidence type="ECO:0000259" key="3">
    <source>
        <dbReference type="Pfam" id="PF01471"/>
    </source>
</evidence>
<dbReference type="EMBL" id="BAAAHH010000003">
    <property type="protein sequence ID" value="GAA0941133.1"/>
    <property type="molecule type" value="Genomic_DNA"/>
</dbReference>
<feature type="region of interest" description="Disordered" evidence="1">
    <location>
        <begin position="33"/>
        <end position="61"/>
    </location>
</feature>
<keyword evidence="2" id="KW-0732">Signal</keyword>
<evidence type="ECO:0000313" key="5">
    <source>
        <dbReference type="Proteomes" id="UP001500665"/>
    </source>
</evidence>
<protein>
    <recommendedName>
        <fullName evidence="3">Peptidoglycan binding-like domain-containing protein</fullName>
    </recommendedName>
</protein>
<feature type="signal peptide" evidence="2">
    <location>
        <begin position="1"/>
        <end position="24"/>
    </location>
</feature>
<feature type="compositionally biased region" description="Basic and acidic residues" evidence="1">
    <location>
        <begin position="46"/>
        <end position="61"/>
    </location>
</feature>
<dbReference type="Pfam" id="PF01471">
    <property type="entry name" value="PG_binding_1"/>
    <property type="match status" value="1"/>
</dbReference>
<gene>
    <name evidence="4" type="ORF">GCM10009550_11090</name>
</gene>
<dbReference type="Gene3D" id="1.10.101.10">
    <property type="entry name" value="PGBD-like superfamily/PGBD"/>
    <property type="match status" value="1"/>
</dbReference>
<evidence type="ECO:0000256" key="2">
    <source>
        <dbReference type="SAM" id="SignalP"/>
    </source>
</evidence>
<evidence type="ECO:0000313" key="4">
    <source>
        <dbReference type="EMBL" id="GAA0941133.1"/>
    </source>
</evidence>
<keyword evidence="5" id="KW-1185">Reference proteome</keyword>
<feature type="chain" id="PRO_5046768567" description="Peptidoglycan binding-like domain-containing protein" evidence="2">
    <location>
        <begin position="25"/>
        <end position="324"/>
    </location>
</feature>
<dbReference type="Proteomes" id="UP001500665">
    <property type="component" value="Unassembled WGS sequence"/>
</dbReference>
<comment type="caution">
    <text evidence="4">The sequence shown here is derived from an EMBL/GenBank/DDBJ whole genome shotgun (WGS) entry which is preliminary data.</text>
</comment>
<organism evidence="4 5">
    <name type="scientific">Actinocorallia libanotica</name>
    <dbReference type="NCBI Taxonomy" id="46162"/>
    <lineage>
        <taxon>Bacteria</taxon>
        <taxon>Bacillati</taxon>
        <taxon>Actinomycetota</taxon>
        <taxon>Actinomycetes</taxon>
        <taxon>Streptosporangiales</taxon>
        <taxon>Thermomonosporaceae</taxon>
        <taxon>Actinocorallia</taxon>
    </lineage>
</organism>
<name>A0ABN1QDD9_9ACTN</name>
<feature type="domain" description="Peptidoglycan binding-like" evidence="3">
    <location>
        <begin position="229"/>
        <end position="276"/>
    </location>
</feature>
<dbReference type="SUPFAM" id="SSF47090">
    <property type="entry name" value="PGBD-like"/>
    <property type="match status" value="1"/>
</dbReference>
<accession>A0ABN1QDD9</accession>
<evidence type="ECO:0000256" key="1">
    <source>
        <dbReference type="SAM" id="MobiDB-lite"/>
    </source>
</evidence>
<proteinExistence type="predicted"/>
<feature type="region of interest" description="Disordered" evidence="1">
    <location>
        <begin position="176"/>
        <end position="197"/>
    </location>
</feature>